<dbReference type="PANTHER" id="PTHR43179">
    <property type="entry name" value="RHAMNOSYLTRANSFERASE WBBL"/>
    <property type="match status" value="1"/>
</dbReference>
<keyword evidence="2" id="KW-0328">Glycosyltransferase</keyword>
<organism evidence="5 6">
    <name type="scientific">Vibrio rumoiensis</name>
    <dbReference type="NCBI Taxonomy" id="76258"/>
    <lineage>
        <taxon>Bacteria</taxon>
        <taxon>Pseudomonadati</taxon>
        <taxon>Pseudomonadota</taxon>
        <taxon>Gammaproteobacteria</taxon>
        <taxon>Vibrionales</taxon>
        <taxon>Vibrionaceae</taxon>
        <taxon>Vibrio</taxon>
    </lineage>
</organism>
<protein>
    <submittedName>
        <fullName evidence="5">Glycosyltransferase family 2 protein</fullName>
    </submittedName>
</protein>
<accession>A0ABW7IRF4</accession>
<reference evidence="5 6" key="1">
    <citation type="submission" date="2024-10" db="EMBL/GenBank/DDBJ databases">
        <authorList>
            <person name="Yibar A."/>
            <person name="Saticioglu I.B."/>
            <person name="Duman M."/>
            <person name="Ajmi N."/>
            <person name="Gurler F."/>
            <person name="Ay H."/>
            <person name="Onuk E."/>
            <person name="Guler S."/>
            <person name="Romalde J.L."/>
        </authorList>
    </citation>
    <scope>NUCLEOTIDE SEQUENCE [LARGE SCALE GENOMIC DNA]</scope>
    <source>
        <strain evidence="5 6">14-MA-B</strain>
    </source>
</reference>
<evidence type="ECO:0000256" key="1">
    <source>
        <dbReference type="ARBA" id="ARBA00006739"/>
    </source>
</evidence>
<feature type="domain" description="Glycosyltransferase 2-like" evidence="4">
    <location>
        <begin position="56"/>
        <end position="161"/>
    </location>
</feature>
<dbReference type="InterPro" id="IPR029044">
    <property type="entry name" value="Nucleotide-diphossugar_trans"/>
</dbReference>
<dbReference type="Gene3D" id="3.90.550.10">
    <property type="entry name" value="Spore Coat Polysaccharide Biosynthesis Protein SpsA, Chain A"/>
    <property type="match status" value="1"/>
</dbReference>
<dbReference type="NCBIfam" id="TIGR01556">
    <property type="entry name" value="rhamnosyltran"/>
    <property type="match status" value="1"/>
</dbReference>
<evidence type="ECO:0000313" key="6">
    <source>
        <dbReference type="Proteomes" id="UP001607151"/>
    </source>
</evidence>
<name>A0ABW7IRF4_9VIBR</name>
<proteinExistence type="inferred from homology"/>
<evidence type="ECO:0000256" key="3">
    <source>
        <dbReference type="ARBA" id="ARBA00022679"/>
    </source>
</evidence>
<keyword evidence="6" id="KW-1185">Reference proteome</keyword>
<evidence type="ECO:0000313" key="5">
    <source>
        <dbReference type="EMBL" id="MFH0264229.1"/>
    </source>
</evidence>
<dbReference type="SUPFAM" id="SSF53448">
    <property type="entry name" value="Nucleotide-diphospho-sugar transferases"/>
    <property type="match status" value="1"/>
</dbReference>
<dbReference type="Proteomes" id="UP001607151">
    <property type="component" value="Unassembled WGS sequence"/>
</dbReference>
<comment type="caution">
    <text evidence="5">The sequence shown here is derived from an EMBL/GenBank/DDBJ whole genome shotgun (WGS) entry which is preliminary data.</text>
</comment>
<dbReference type="Pfam" id="PF00535">
    <property type="entry name" value="Glycos_transf_2"/>
    <property type="match status" value="1"/>
</dbReference>
<dbReference type="CDD" id="cd02526">
    <property type="entry name" value="GT2_RfbF_like"/>
    <property type="match status" value="1"/>
</dbReference>
<evidence type="ECO:0000256" key="2">
    <source>
        <dbReference type="ARBA" id="ARBA00022676"/>
    </source>
</evidence>
<dbReference type="PANTHER" id="PTHR43179:SF12">
    <property type="entry name" value="GALACTOFURANOSYLTRANSFERASE GLFT2"/>
    <property type="match status" value="1"/>
</dbReference>
<evidence type="ECO:0000259" key="4">
    <source>
        <dbReference type="Pfam" id="PF00535"/>
    </source>
</evidence>
<gene>
    <name evidence="5" type="ORF">ACGRQ9_01555</name>
</gene>
<sequence length="332" mass="38556">MVALPPWNFKRWQAAPWLNGVHISLEPFLSVTSIIITFQPELSSVEPLLFACQLNGNSVIVVDNGSENAKEIIKICRSFERVKLICLDDNLGIAEAQNIGIKYLPIDDDELVVFFDQDSSIGDDYLKQVEESYQKLERDYGRSLVLGPRFYNRVSKFEYPVIRLNKLGLRQKLLPSQYSHPTEASCIISSGMTVKKDTINRIGLMDESLFIDYVDTEWCLRARKLGYPILVDPKLVMEHEIGTNNFKFFRWRVPVHSATRRYYRIRNSFFLLKYSHVPKLTSLREIVFSIMHQVFLVIFTEEKMGHFKSLLRGMRDGLFNRCSKPRQSNNQT</sequence>
<keyword evidence="3" id="KW-0808">Transferase</keyword>
<dbReference type="InterPro" id="IPR006446">
    <property type="entry name" value="RhaTrfase"/>
</dbReference>
<dbReference type="InterPro" id="IPR001173">
    <property type="entry name" value="Glyco_trans_2-like"/>
</dbReference>
<dbReference type="RefSeq" id="WP_394607149.1">
    <property type="nucleotide sequence ID" value="NZ_JBIHSN010000002.1"/>
</dbReference>
<dbReference type="EMBL" id="JBIHSN010000002">
    <property type="protein sequence ID" value="MFH0264229.1"/>
    <property type="molecule type" value="Genomic_DNA"/>
</dbReference>
<comment type="similarity">
    <text evidence="1">Belongs to the glycosyltransferase 2 family.</text>
</comment>